<dbReference type="AlphaFoldDB" id="A0A1F7U287"/>
<feature type="transmembrane region" description="Helical" evidence="7">
    <location>
        <begin position="111"/>
        <end position="129"/>
    </location>
</feature>
<dbReference type="GO" id="GO:0016020">
    <property type="term" value="C:membrane"/>
    <property type="evidence" value="ECO:0007669"/>
    <property type="project" value="UniProtKB-SubCell"/>
</dbReference>
<feature type="domain" description="Bacterial sugar transferase" evidence="8">
    <location>
        <begin position="273"/>
        <end position="455"/>
    </location>
</feature>
<keyword evidence="6 7" id="KW-0472">Membrane</keyword>
<keyword evidence="3" id="KW-0808">Transferase</keyword>
<feature type="transmembrane region" description="Helical" evidence="7">
    <location>
        <begin position="47"/>
        <end position="70"/>
    </location>
</feature>
<evidence type="ECO:0000256" key="2">
    <source>
        <dbReference type="ARBA" id="ARBA00006464"/>
    </source>
</evidence>
<proteinExistence type="inferred from homology"/>
<dbReference type="PANTHER" id="PTHR30576">
    <property type="entry name" value="COLANIC BIOSYNTHESIS UDP-GLUCOSE LIPID CARRIER TRANSFERASE"/>
    <property type="match status" value="1"/>
</dbReference>
<dbReference type="Proteomes" id="UP000176303">
    <property type="component" value="Unassembled WGS sequence"/>
</dbReference>
<evidence type="ECO:0000313" key="9">
    <source>
        <dbReference type="EMBL" id="OGL72389.1"/>
    </source>
</evidence>
<evidence type="ECO:0000259" key="8">
    <source>
        <dbReference type="Pfam" id="PF02397"/>
    </source>
</evidence>
<evidence type="ECO:0000256" key="5">
    <source>
        <dbReference type="ARBA" id="ARBA00022989"/>
    </source>
</evidence>
<organism evidence="9 10">
    <name type="scientific">Candidatus Uhrbacteria bacterium RIFCSPHIGHO2_02_FULL_57_19</name>
    <dbReference type="NCBI Taxonomy" id="1802391"/>
    <lineage>
        <taxon>Bacteria</taxon>
        <taxon>Candidatus Uhriibacteriota</taxon>
    </lineage>
</organism>
<sequence>MDRAIVKLKQLILLSGDLAIFYLALWAALIARGLFPRTVLIGWSGHVVPFSIVFLAWLIIFYTNGLYDLAAARNEARFLRKAAAGFAAAAIAAVAFFYLVPFFWIEPRTTLAFDLLITSALWILWRTIFNATIASRALRTRVCFIGWNPEAAELTRIIHARPNVGYQVAAVVAPNVNPTLPSGSSIAIKQDFSRLSDFLRSERVATVVMAMSPRTTPELARPLYESIFLKLAFTDIIPFYEQLTGRIPVSAITRIWFLENLREAEKRFYDVIKRAGDLAMAAAIGIFTIAISPLVAAAISVNSRGPIFYRQERVGKDGKPFRIVKFRTMVRDAETNGAQFASKDDSRVTRVGRFLRAARIDELPQVWNVIRGEMSFIGPRPERPEFVRQLEEAMPFYSMRHLVQPGLTGWAQVNYSYAATLEENLEKLQYDLFYIKNRSLLTDLAIMLRTLGIILSAKGQ</sequence>
<feature type="transmembrane region" description="Helical" evidence="7">
    <location>
        <begin position="12"/>
        <end position="35"/>
    </location>
</feature>
<dbReference type="InterPro" id="IPR017475">
    <property type="entry name" value="EPS_sugar_tfrase"/>
</dbReference>
<accession>A0A1F7U287</accession>
<evidence type="ECO:0000313" key="10">
    <source>
        <dbReference type="Proteomes" id="UP000176303"/>
    </source>
</evidence>
<keyword evidence="5 7" id="KW-1133">Transmembrane helix</keyword>
<dbReference type="Pfam" id="PF02397">
    <property type="entry name" value="Bac_transf"/>
    <property type="match status" value="1"/>
</dbReference>
<name>A0A1F7U287_9BACT</name>
<feature type="transmembrane region" description="Helical" evidence="7">
    <location>
        <begin position="82"/>
        <end position="105"/>
    </location>
</feature>
<reference evidence="9 10" key="1">
    <citation type="journal article" date="2016" name="Nat. Commun.">
        <title>Thousands of microbial genomes shed light on interconnected biogeochemical processes in an aquifer system.</title>
        <authorList>
            <person name="Anantharaman K."/>
            <person name="Brown C.T."/>
            <person name="Hug L.A."/>
            <person name="Sharon I."/>
            <person name="Castelle C.J."/>
            <person name="Probst A.J."/>
            <person name="Thomas B.C."/>
            <person name="Singh A."/>
            <person name="Wilkins M.J."/>
            <person name="Karaoz U."/>
            <person name="Brodie E.L."/>
            <person name="Williams K.H."/>
            <person name="Hubbard S.S."/>
            <person name="Banfield J.F."/>
        </authorList>
    </citation>
    <scope>NUCLEOTIDE SEQUENCE [LARGE SCALE GENOMIC DNA]</scope>
</reference>
<dbReference type="EMBL" id="MGDZ01000064">
    <property type="protein sequence ID" value="OGL72389.1"/>
    <property type="molecule type" value="Genomic_DNA"/>
</dbReference>
<gene>
    <name evidence="9" type="ORF">A3D72_00965</name>
</gene>
<comment type="similarity">
    <text evidence="2">Belongs to the bacterial sugar transferase family.</text>
</comment>
<dbReference type="Pfam" id="PF13727">
    <property type="entry name" value="CoA_binding_3"/>
    <property type="match status" value="1"/>
</dbReference>
<evidence type="ECO:0000256" key="3">
    <source>
        <dbReference type="ARBA" id="ARBA00022679"/>
    </source>
</evidence>
<evidence type="ECO:0000256" key="7">
    <source>
        <dbReference type="SAM" id="Phobius"/>
    </source>
</evidence>
<dbReference type="NCBIfam" id="TIGR03025">
    <property type="entry name" value="EPS_sugtrans"/>
    <property type="match status" value="1"/>
</dbReference>
<keyword evidence="4 7" id="KW-0812">Transmembrane</keyword>
<protein>
    <recommendedName>
        <fullName evidence="8">Bacterial sugar transferase domain-containing protein</fullName>
    </recommendedName>
</protein>
<dbReference type="PANTHER" id="PTHR30576:SF0">
    <property type="entry name" value="UNDECAPRENYL-PHOSPHATE N-ACETYLGALACTOSAMINYL 1-PHOSPHATE TRANSFERASE-RELATED"/>
    <property type="match status" value="1"/>
</dbReference>
<evidence type="ECO:0000256" key="4">
    <source>
        <dbReference type="ARBA" id="ARBA00022692"/>
    </source>
</evidence>
<evidence type="ECO:0000256" key="1">
    <source>
        <dbReference type="ARBA" id="ARBA00004141"/>
    </source>
</evidence>
<comment type="caution">
    <text evidence="9">The sequence shown here is derived from an EMBL/GenBank/DDBJ whole genome shotgun (WGS) entry which is preliminary data.</text>
</comment>
<dbReference type="InterPro" id="IPR003362">
    <property type="entry name" value="Bact_transf"/>
</dbReference>
<dbReference type="GO" id="GO:0016780">
    <property type="term" value="F:phosphotransferase activity, for other substituted phosphate groups"/>
    <property type="evidence" value="ECO:0007669"/>
    <property type="project" value="TreeGrafter"/>
</dbReference>
<evidence type="ECO:0000256" key="6">
    <source>
        <dbReference type="ARBA" id="ARBA00023136"/>
    </source>
</evidence>
<feature type="transmembrane region" description="Helical" evidence="7">
    <location>
        <begin position="278"/>
        <end position="301"/>
    </location>
</feature>
<comment type="subcellular location">
    <subcellularLocation>
        <location evidence="1">Membrane</location>
        <topology evidence="1">Multi-pass membrane protein</topology>
    </subcellularLocation>
</comment>
<dbReference type="STRING" id="1802391.A3D72_00965"/>